<evidence type="ECO:0000313" key="2">
    <source>
        <dbReference type="Proteomes" id="UP000009097"/>
    </source>
</evidence>
<gene>
    <name evidence="1" type="ORF">FOXG_20106</name>
</gene>
<proteinExistence type="predicted"/>
<name>A0A0J9VBX2_FUSO4</name>
<dbReference type="VEuPathDB" id="FungiDB:FOXG_20106"/>
<dbReference type="EMBL" id="DS231707">
    <property type="protein sequence ID" value="KNB08949.1"/>
    <property type="molecule type" value="Genomic_DNA"/>
</dbReference>
<reference evidence="1" key="1">
    <citation type="submission" date="2007-04" db="EMBL/GenBank/DDBJ databases">
        <authorList>
            <consortium name="The Broad Institute Genome Sequencing Platform"/>
            <person name="Birren B."/>
            <person name="Lander E."/>
            <person name="Galagan J."/>
            <person name="Nusbaum C."/>
            <person name="Devon K."/>
            <person name="Ma L.-J."/>
            <person name="Jaffe D."/>
            <person name="Butler J."/>
            <person name="Alvarez P."/>
            <person name="Gnerre S."/>
            <person name="Grabherr M."/>
            <person name="Kleber M."/>
            <person name="Mauceli E."/>
            <person name="Brockman W."/>
            <person name="MacCallum I.A."/>
            <person name="Young S."/>
            <person name="LaButti K."/>
            <person name="DeCaprio D."/>
            <person name="Crawford M."/>
            <person name="Koehrsen M."/>
            <person name="Engels R."/>
            <person name="Montgomery P."/>
            <person name="Pearson M."/>
            <person name="Howarth C."/>
            <person name="Larson L."/>
            <person name="White J."/>
            <person name="O'Leary S."/>
            <person name="Kodira C."/>
            <person name="Zeng Q."/>
            <person name="Yandava C."/>
            <person name="Alvarado L."/>
            <person name="Kistler C."/>
            <person name="Shim W.-B."/>
            <person name="Kang S."/>
            <person name="Woloshuk C."/>
        </authorList>
    </citation>
    <scope>NUCLEOTIDE SEQUENCE</scope>
    <source>
        <strain evidence="1">4287</strain>
    </source>
</reference>
<evidence type="ECO:0000313" key="1">
    <source>
        <dbReference type="EMBL" id="KNB08949.1"/>
    </source>
</evidence>
<dbReference type="Proteomes" id="UP000009097">
    <property type="component" value="Unassembled WGS sequence"/>
</dbReference>
<dbReference type="AlphaFoldDB" id="A0A0J9VBX2"/>
<organism evidence="1 2">
    <name type="scientific">Fusarium oxysporum f. sp. lycopersici (strain 4287 / CBS 123668 / FGSC 9935 / NRRL 34936)</name>
    <name type="common">Fusarium vascular wilt of tomato</name>
    <dbReference type="NCBI Taxonomy" id="426428"/>
    <lineage>
        <taxon>Eukaryota</taxon>
        <taxon>Fungi</taxon>
        <taxon>Dikarya</taxon>
        <taxon>Ascomycota</taxon>
        <taxon>Pezizomycotina</taxon>
        <taxon>Sordariomycetes</taxon>
        <taxon>Hypocreomycetidae</taxon>
        <taxon>Hypocreales</taxon>
        <taxon>Nectriaceae</taxon>
        <taxon>Fusarium</taxon>
        <taxon>Fusarium oxysporum species complex</taxon>
    </lineage>
</organism>
<accession>A0A0J9VBX2</accession>
<reference evidence="1" key="2">
    <citation type="journal article" date="2010" name="Nature">
        <title>Comparative genomics reveals mobile pathogenicity chromosomes in Fusarium.</title>
        <authorList>
            <person name="Ma L.J."/>
            <person name="van der Does H.C."/>
            <person name="Borkovich K.A."/>
            <person name="Coleman J.J."/>
            <person name="Daboussi M.J."/>
            <person name="Di Pietro A."/>
            <person name="Dufresne M."/>
            <person name="Freitag M."/>
            <person name="Grabherr M."/>
            <person name="Henrissat B."/>
            <person name="Houterman P.M."/>
            <person name="Kang S."/>
            <person name="Shim W.B."/>
            <person name="Woloshuk C."/>
            <person name="Xie X."/>
            <person name="Xu J.R."/>
            <person name="Antoniw J."/>
            <person name="Baker S.E."/>
            <person name="Bluhm B.H."/>
            <person name="Breakspear A."/>
            <person name="Brown D.W."/>
            <person name="Butchko R.A."/>
            <person name="Chapman S."/>
            <person name="Coulson R."/>
            <person name="Coutinho P.M."/>
            <person name="Danchin E.G."/>
            <person name="Diener A."/>
            <person name="Gale L.R."/>
            <person name="Gardiner D.M."/>
            <person name="Goff S."/>
            <person name="Hammond-Kosack K.E."/>
            <person name="Hilburn K."/>
            <person name="Hua-Van A."/>
            <person name="Jonkers W."/>
            <person name="Kazan K."/>
            <person name="Kodira C.D."/>
            <person name="Koehrsen M."/>
            <person name="Kumar L."/>
            <person name="Lee Y.H."/>
            <person name="Li L."/>
            <person name="Manners J.M."/>
            <person name="Miranda-Saavedra D."/>
            <person name="Mukherjee M."/>
            <person name="Park G."/>
            <person name="Park J."/>
            <person name="Park S.Y."/>
            <person name="Proctor R.H."/>
            <person name="Regev A."/>
            <person name="Ruiz-Roldan M.C."/>
            <person name="Sain D."/>
            <person name="Sakthikumar S."/>
            <person name="Sykes S."/>
            <person name="Schwartz D.C."/>
            <person name="Turgeon B.G."/>
            <person name="Wapinski I."/>
            <person name="Yoder O."/>
            <person name="Young S."/>
            <person name="Zeng Q."/>
            <person name="Zhou S."/>
            <person name="Galagan J."/>
            <person name="Cuomo C.A."/>
            <person name="Kistler H.C."/>
            <person name="Rep M."/>
        </authorList>
    </citation>
    <scope>NUCLEOTIDE SEQUENCE [LARGE SCALE GENOMIC DNA]</scope>
    <source>
        <strain evidence="1">4287</strain>
    </source>
</reference>
<dbReference type="RefSeq" id="XP_018246994.1">
    <property type="nucleotide sequence ID" value="XM_018400384.1"/>
</dbReference>
<protein>
    <submittedName>
        <fullName evidence="1">Uncharacterized protein</fullName>
    </submittedName>
</protein>
<sequence length="50" mass="5365">MSGSAGEAVVSHRIECFGRQTYAFLRGVVNEYAGFSSGSSDQEHNIIELG</sequence>
<dbReference type="KEGG" id="fox:FOXG_20106"/>
<dbReference type="GeneID" id="28960812"/>